<dbReference type="AlphaFoldDB" id="A0A1B1C3V0"/>
<protein>
    <recommendedName>
        <fullName evidence="3">Metallophosphoesterase</fullName>
    </recommendedName>
</protein>
<dbReference type="Proteomes" id="UP000092691">
    <property type="component" value="Chromosome"/>
</dbReference>
<name>A0A1B1C3V0_RHILE</name>
<dbReference type="Gene3D" id="3.60.21.10">
    <property type="match status" value="1"/>
</dbReference>
<proteinExistence type="predicted"/>
<reference evidence="1 2" key="1">
    <citation type="submission" date="2016-06" db="EMBL/GenBank/DDBJ databases">
        <title>Microsymbionts genomes from the relict species Vavilovia formosa.</title>
        <authorList>
            <person name="Chirak E."/>
            <person name="Kimeklis A."/>
            <person name="Andronov E."/>
        </authorList>
    </citation>
    <scope>NUCLEOTIDE SEQUENCE [LARGE SCALE GENOMIC DNA]</scope>
    <source>
        <strain evidence="1 2">Vaf10</strain>
    </source>
</reference>
<organism evidence="1 2">
    <name type="scientific">Rhizobium leguminosarum</name>
    <dbReference type="NCBI Taxonomy" id="384"/>
    <lineage>
        <taxon>Bacteria</taxon>
        <taxon>Pseudomonadati</taxon>
        <taxon>Pseudomonadota</taxon>
        <taxon>Alphaproteobacteria</taxon>
        <taxon>Hyphomicrobiales</taxon>
        <taxon>Rhizobiaceae</taxon>
        <taxon>Rhizobium/Agrobacterium group</taxon>
        <taxon>Rhizobium</taxon>
    </lineage>
</organism>
<dbReference type="InterPro" id="IPR029052">
    <property type="entry name" value="Metallo-depent_PP-like"/>
</dbReference>
<evidence type="ECO:0000313" key="2">
    <source>
        <dbReference type="Proteomes" id="UP000092691"/>
    </source>
</evidence>
<dbReference type="RefSeq" id="WP_065279100.1">
    <property type="nucleotide sequence ID" value="NZ_CP016286.1"/>
</dbReference>
<sequence length="183" mass="20240">MAFTRKFYTADTHFGHEGMLTFGSRPFVAVAEMDRTLIDLWNSTVGKDDIVYHLGDFAFGLGDAGRVQSIFAQLHGRKFLVLGNHDVRSDGSIHPTLAALDWAAAPAHYMEARDEGERVILAHYAQRVWNASHNGSFHFFGHSHSKLEAFGRSRDVGVDMPDCGFAPRTFKQLTAGTSLEIAA</sequence>
<dbReference type="EMBL" id="CP016286">
    <property type="protein sequence ID" value="ANP84451.1"/>
    <property type="molecule type" value="Genomic_DNA"/>
</dbReference>
<gene>
    <name evidence="1" type="ORF">BA011_00980</name>
</gene>
<evidence type="ECO:0008006" key="3">
    <source>
        <dbReference type="Google" id="ProtNLM"/>
    </source>
</evidence>
<evidence type="ECO:0000313" key="1">
    <source>
        <dbReference type="EMBL" id="ANP84451.1"/>
    </source>
</evidence>
<dbReference type="SUPFAM" id="SSF56300">
    <property type="entry name" value="Metallo-dependent phosphatases"/>
    <property type="match status" value="1"/>
</dbReference>
<accession>A0A1B1C3V0</accession>
<dbReference type="OrthoDB" id="5380073at2"/>